<reference evidence="2" key="1">
    <citation type="submission" date="2015-08" db="UniProtKB">
        <authorList>
            <consortium name="WormBaseParasite"/>
        </authorList>
    </citation>
    <scope>IDENTIFICATION</scope>
</reference>
<proteinExistence type="predicted"/>
<evidence type="ECO:0000313" key="3">
    <source>
        <dbReference type="WBParaSite" id="TCONS_00009852.p1"/>
    </source>
</evidence>
<keyword evidence="1" id="KW-1185">Reference proteome</keyword>
<dbReference type="AlphaFoldDB" id="A0A0K0E6J6"/>
<dbReference type="Gene3D" id="3.90.79.10">
    <property type="entry name" value="Nucleoside Triphosphate Pyrophosphohydrolase"/>
    <property type="match status" value="1"/>
</dbReference>
<dbReference type="PANTHER" id="PTHR11383:SF3">
    <property type="entry name" value="NAD(P)H PYROPHOSPHATASE NUDT13, MITOCHONDRIAL"/>
    <property type="match status" value="1"/>
</dbReference>
<dbReference type="WBParaSite" id="TCONS_00009852.p1">
    <property type="protein sequence ID" value="TCONS_00009852.p1"/>
    <property type="gene ID" value="XLOC_007578"/>
</dbReference>
<dbReference type="STRING" id="6248.A0A0K0E6J6"/>
<protein>
    <submittedName>
        <fullName evidence="2 3">Nudix hydrolase domain-containing protein</fullName>
    </submittedName>
</protein>
<evidence type="ECO:0000313" key="1">
    <source>
        <dbReference type="Proteomes" id="UP000035681"/>
    </source>
</evidence>
<name>A0A0K0E6J6_STRER</name>
<sequence length="385" mass="44177">MKLLEFKFLLPLISNTKKCSSKTPSYYVGRIKIQDYWSQNCGELKKMYSKGKFIVLLDDEPILQNVESNEGLRVKLVKFDYEEIMAKFNEYGLKMVNDNTVLLDVLPPEKKGFDYKPLIGVSVPLKKPEPISGINFNEIKKELAKDLGGYCLSTIICRWILESDIERDYLTKFESIFKWHKTYSKCPNCGDFLIKKLSKVSCICSNCNQMFYPTVIPISVTFIVDKSNKYCLLVNPLNSLKNIFTLIHSFSNPGETLKECGKRGIAKRIGIECNNLQLINNFQSYPSINNSLLSAFYCVLDKEIKIDDPFNPIKCSKWFSREEIKDIINTTYDNSLSKNFSLSMVDSILSKKKIGSDNNYYIPPPGSLSHTLIKMWAEDPNVFTK</sequence>
<dbReference type="PANTHER" id="PTHR11383">
    <property type="entry name" value="NUCLEOSIDE DIPHOSPHATE-LINKED MOIETY X MOTIF 13"/>
    <property type="match status" value="1"/>
</dbReference>
<organism evidence="2">
    <name type="scientific">Strongyloides stercoralis</name>
    <name type="common">Threadworm</name>
    <dbReference type="NCBI Taxonomy" id="6248"/>
    <lineage>
        <taxon>Eukaryota</taxon>
        <taxon>Metazoa</taxon>
        <taxon>Ecdysozoa</taxon>
        <taxon>Nematoda</taxon>
        <taxon>Chromadorea</taxon>
        <taxon>Rhabditida</taxon>
        <taxon>Tylenchina</taxon>
        <taxon>Panagrolaimomorpha</taxon>
        <taxon>Strongyloidoidea</taxon>
        <taxon>Strongyloididae</taxon>
        <taxon>Strongyloides</taxon>
    </lineage>
</organism>
<dbReference type="WBParaSite" id="SSTP_0000512500.1">
    <property type="protein sequence ID" value="SSTP_0000512500.1"/>
    <property type="gene ID" value="SSTP_0000512500"/>
</dbReference>
<accession>A0A0K0E6J6</accession>
<dbReference type="InterPro" id="IPR015797">
    <property type="entry name" value="NUDIX_hydrolase-like_dom_sf"/>
</dbReference>
<evidence type="ECO:0000313" key="2">
    <source>
        <dbReference type="WBParaSite" id="SSTP_0000512500.1"/>
    </source>
</evidence>
<dbReference type="Proteomes" id="UP000035681">
    <property type="component" value="Unplaced"/>
</dbReference>
<dbReference type="SUPFAM" id="SSF55811">
    <property type="entry name" value="Nudix"/>
    <property type="match status" value="1"/>
</dbReference>